<evidence type="ECO:0000313" key="5">
    <source>
        <dbReference type="EMBL" id="KAK7417557.1"/>
    </source>
</evidence>
<dbReference type="EMBL" id="JAZAVJ010000056">
    <property type="protein sequence ID" value="KAK7417557.1"/>
    <property type="molecule type" value="Genomic_DNA"/>
</dbReference>
<dbReference type="InterPro" id="IPR039298">
    <property type="entry name" value="ACOT13"/>
</dbReference>
<evidence type="ECO:0000256" key="2">
    <source>
        <dbReference type="ARBA" id="ARBA00022801"/>
    </source>
</evidence>
<evidence type="ECO:0000256" key="1">
    <source>
        <dbReference type="ARBA" id="ARBA00008324"/>
    </source>
</evidence>
<dbReference type="Proteomes" id="UP001498476">
    <property type="component" value="Unassembled WGS sequence"/>
</dbReference>
<dbReference type="PANTHER" id="PTHR21660">
    <property type="entry name" value="THIOESTERASE SUPERFAMILY MEMBER-RELATED"/>
    <property type="match status" value="1"/>
</dbReference>
<accession>A0ABR1H9L7</accession>
<feature type="compositionally biased region" description="Acidic residues" evidence="3">
    <location>
        <begin position="558"/>
        <end position="593"/>
    </location>
</feature>
<evidence type="ECO:0000256" key="3">
    <source>
        <dbReference type="SAM" id="MobiDB-lite"/>
    </source>
</evidence>
<comment type="similarity">
    <text evidence="1">Belongs to the thioesterase PaaI family.</text>
</comment>
<dbReference type="InterPro" id="IPR029069">
    <property type="entry name" value="HotDog_dom_sf"/>
</dbReference>
<sequence length="615" mass="69242">MDDKNREAAESASAKEREILLNGTPEQKINTWLKMTTNDKGRPKAGEWMNSLVPYLKLVSVADPAGPHPSCRFSYTVQPDNCNRLDNLHGGCAATLFDYCTTLPLALINRPGFWQFMGVSRTLNVTYLRPVAAGVEDTPKDLNLNWEREILDVARLQAICQRGDVAEKKHELDFVYDVVNRLLEHASPSHYPSQPTCTHAISLNTSLLADLFHHDSNHEAFFERSFLFERVRSEVRHPIRASEGGPSKAALRQRSAKLHCLYGRPILNVGPLRSGRTYPYACSKVYDLRQYTQRTHWGPFLDDGSDRVDWEKVEAILIVLAHNIGSRRSGSRVFRDVWDNPFSGSWSGSYVAPPAPDMTSLEARDPYDVTGSWYRIVCFLDYNDLFSYNFPAGDLGDTDPDTPRPALDVGEASRIIIMQIHVTKIERAGPDDGQDMPVVHFRGISRSLDDSFDDNGNSHIRGLAMKGTVRMTREGEVRWTTFSIFNGQERWRSEGVQLGGVRSSRGVVGNWFDRDYDVHGPAGPTAFWKASSRGQIHRLEDALLPSEFLVQYGALGLELDEEEDEEEDEDEDGLEEDEEGDDDGEEEIEEIDIANELPGLLTDAERDVMDVLTTT</sequence>
<keyword evidence="6" id="KW-1185">Reference proteome</keyword>
<proteinExistence type="inferred from homology"/>
<name>A0ABR1H9L7_9HYPO</name>
<gene>
    <name evidence="5" type="ORF">QQX98_004522</name>
</gene>
<organism evidence="5 6">
    <name type="scientific">Neonectria punicea</name>
    <dbReference type="NCBI Taxonomy" id="979145"/>
    <lineage>
        <taxon>Eukaryota</taxon>
        <taxon>Fungi</taxon>
        <taxon>Dikarya</taxon>
        <taxon>Ascomycota</taxon>
        <taxon>Pezizomycotina</taxon>
        <taxon>Sordariomycetes</taxon>
        <taxon>Hypocreomycetidae</taxon>
        <taxon>Hypocreales</taxon>
        <taxon>Nectriaceae</taxon>
        <taxon>Neonectria</taxon>
    </lineage>
</organism>
<dbReference type="Gene3D" id="3.10.129.10">
    <property type="entry name" value="Hotdog Thioesterase"/>
    <property type="match status" value="1"/>
</dbReference>
<dbReference type="PANTHER" id="PTHR21660:SF1">
    <property type="entry name" value="ACYL-COENZYME A THIOESTERASE 13"/>
    <property type="match status" value="1"/>
</dbReference>
<protein>
    <recommendedName>
        <fullName evidence="4">Thioesterase domain-containing protein</fullName>
    </recommendedName>
</protein>
<reference evidence="5 6" key="1">
    <citation type="journal article" date="2025" name="Microbiol. Resour. Announc.">
        <title>Draft genome sequences for Neonectria magnoliae and Neonectria punicea, canker pathogens of Liriodendron tulipifera and Acer saccharum in West Virginia.</title>
        <authorList>
            <person name="Petronek H.M."/>
            <person name="Kasson M.T."/>
            <person name="Metheny A.M."/>
            <person name="Stauder C.M."/>
            <person name="Lovett B."/>
            <person name="Lynch S.C."/>
            <person name="Garnas J.R."/>
            <person name="Kasson L.R."/>
            <person name="Stajich J.E."/>
        </authorList>
    </citation>
    <scope>NUCLEOTIDE SEQUENCE [LARGE SCALE GENOMIC DNA]</scope>
    <source>
        <strain evidence="5 6">NRRL 64653</strain>
    </source>
</reference>
<keyword evidence="2" id="KW-0378">Hydrolase</keyword>
<evidence type="ECO:0000259" key="4">
    <source>
        <dbReference type="Pfam" id="PF03061"/>
    </source>
</evidence>
<dbReference type="Pfam" id="PF03061">
    <property type="entry name" value="4HBT"/>
    <property type="match status" value="1"/>
</dbReference>
<evidence type="ECO:0000313" key="6">
    <source>
        <dbReference type="Proteomes" id="UP001498476"/>
    </source>
</evidence>
<feature type="region of interest" description="Disordered" evidence="3">
    <location>
        <begin position="558"/>
        <end position="615"/>
    </location>
</feature>
<dbReference type="SUPFAM" id="SSF54637">
    <property type="entry name" value="Thioesterase/thiol ester dehydrase-isomerase"/>
    <property type="match status" value="1"/>
</dbReference>
<feature type="domain" description="Thioesterase" evidence="4">
    <location>
        <begin position="87"/>
        <end position="134"/>
    </location>
</feature>
<dbReference type="CDD" id="cd03443">
    <property type="entry name" value="PaaI_thioesterase"/>
    <property type="match status" value="1"/>
</dbReference>
<dbReference type="InterPro" id="IPR006683">
    <property type="entry name" value="Thioestr_dom"/>
</dbReference>
<comment type="caution">
    <text evidence="5">The sequence shown here is derived from an EMBL/GenBank/DDBJ whole genome shotgun (WGS) entry which is preliminary data.</text>
</comment>